<evidence type="ECO:0000259" key="8">
    <source>
        <dbReference type="SMART" id="SM00563"/>
    </source>
</evidence>
<evidence type="ECO:0000313" key="10">
    <source>
        <dbReference type="Proteomes" id="UP001595997"/>
    </source>
</evidence>
<dbReference type="SUPFAM" id="SSF69593">
    <property type="entry name" value="Glycerol-3-phosphate (1)-acyltransferase"/>
    <property type="match status" value="1"/>
</dbReference>
<evidence type="ECO:0000256" key="6">
    <source>
        <dbReference type="SAM" id="MobiDB-lite"/>
    </source>
</evidence>
<comment type="caution">
    <text evidence="9">The sequence shown here is derived from an EMBL/GenBank/DDBJ whole genome shotgun (WGS) entry which is preliminary data.</text>
</comment>
<dbReference type="GO" id="GO:0016746">
    <property type="term" value="F:acyltransferase activity"/>
    <property type="evidence" value="ECO:0007669"/>
    <property type="project" value="UniProtKB-KW"/>
</dbReference>
<accession>A0ABV9AAE5</accession>
<organism evidence="9 10">
    <name type="scientific">Streptomyces ovatisporus</name>
    <dbReference type="NCBI Taxonomy" id="1128682"/>
    <lineage>
        <taxon>Bacteria</taxon>
        <taxon>Bacillati</taxon>
        <taxon>Actinomycetota</taxon>
        <taxon>Actinomycetes</taxon>
        <taxon>Kitasatosporales</taxon>
        <taxon>Streptomycetaceae</taxon>
        <taxon>Streptomyces</taxon>
    </lineage>
</organism>
<dbReference type="EMBL" id="JBHSFH010000011">
    <property type="protein sequence ID" value="MFC4496442.1"/>
    <property type="molecule type" value="Genomic_DNA"/>
</dbReference>
<keyword evidence="4" id="KW-0443">Lipid metabolism</keyword>
<dbReference type="RefSeq" id="WP_386450501.1">
    <property type="nucleotide sequence ID" value="NZ_JBHSFH010000011.1"/>
</dbReference>
<dbReference type="CDD" id="cd07989">
    <property type="entry name" value="LPLAT_AGPAT-like"/>
    <property type="match status" value="1"/>
</dbReference>
<dbReference type="InterPro" id="IPR002123">
    <property type="entry name" value="Plipid/glycerol_acylTrfase"/>
</dbReference>
<keyword evidence="3" id="KW-0808">Transferase</keyword>
<dbReference type="SMART" id="SM00563">
    <property type="entry name" value="PlsC"/>
    <property type="match status" value="1"/>
</dbReference>
<keyword evidence="7" id="KW-0732">Signal</keyword>
<sequence length="278" mass="28573">MSTVLRRYAGLAASVGGALAAGTRLAEPPTLRRHAQAVLDALGVRLDAAGPLRVPGTAAGTLIVANHISWLDVVAALAVEPVPLIAKREVAGWPVVGTLTRRTGSRFIDRGAVRRLPETVAELASHLRDGESMMVFPQAATWCTAPGGPFRRATFQAAMDAGAPVRPLAIDFTQGGEHSTAASYVGNDTLVASLRRVATTGGLTALVRPCPPLWPDGHDRRSLAAAAHASVCEAVGRPADTGHGLHPAGAAVLPPHQPGTGTQQATVAEEPDGSGLHA</sequence>
<evidence type="ECO:0000313" key="9">
    <source>
        <dbReference type="EMBL" id="MFC4496442.1"/>
    </source>
</evidence>
<feature type="region of interest" description="Disordered" evidence="6">
    <location>
        <begin position="238"/>
        <end position="278"/>
    </location>
</feature>
<keyword evidence="2" id="KW-0444">Lipid biosynthesis</keyword>
<feature type="chain" id="PRO_5046791900" evidence="7">
    <location>
        <begin position="21"/>
        <end position="278"/>
    </location>
</feature>
<feature type="signal peptide" evidence="7">
    <location>
        <begin position="1"/>
        <end position="20"/>
    </location>
</feature>
<keyword evidence="5 9" id="KW-0012">Acyltransferase</keyword>
<keyword evidence="10" id="KW-1185">Reference proteome</keyword>
<dbReference type="Pfam" id="PF01553">
    <property type="entry name" value="Acyltransferase"/>
    <property type="match status" value="1"/>
</dbReference>
<feature type="domain" description="Phospholipid/glycerol acyltransferase" evidence="8">
    <location>
        <begin position="61"/>
        <end position="173"/>
    </location>
</feature>
<evidence type="ECO:0000256" key="3">
    <source>
        <dbReference type="ARBA" id="ARBA00022679"/>
    </source>
</evidence>
<dbReference type="Proteomes" id="UP001595997">
    <property type="component" value="Unassembled WGS sequence"/>
</dbReference>
<reference evidence="10" key="1">
    <citation type="journal article" date="2019" name="Int. J. Syst. Evol. Microbiol.">
        <title>The Global Catalogue of Microorganisms (GCM) 10K type strain sequencing project: providing services to taxonomists for standard genome sequencing and annotation.</title>
        <authorList>
            <consortium name="The Broad Institute Genomics Platform"/>
            <consortium name="The Broad Institute Genome Sequencing Center for Infectious Disease"/>
            <person name="Wu L."/>
            <person name="Ma J."/>
        </authorList>
    </citation>
    <scope>NUCLEOTIDE SEQUENCE [LARGE SCALE GENOMIC DNA]</scope>
    <source>
        <strain evidence="10">CGMCC 4.7357</strain>
    </source>
</reference>
<name>A0ABV9AAE5_9ACTN</name>
<dbReference type="PANTHER" id="PTHR10434:SF64">
    <property type="entry name" value="1-ACYL-SN-GLYCEROL-3-PHOSPHATE ACYLTRANSFERASE-RELATED"/>
    <property type="match status" value="1"/>
</dbReference>
<evidence type="ECO:0000256" key="2">
    <source>
        <dbReference type="ARBA" id="ARBA00022516"/>
    </source>
</evidence>
<proteinExistence type="predicted"/>
<gene>
    <name evidence="9" type="ORF">ACFPA8_20145</name>
</gene>
<comment type="pathway">
    <text evidence="1">Lipid metabolism.</text>
</comment>
<protein>
    <submittedName>
        <fullName evidence="9">Lysophospholipid acyltransferase family protein</fullName>
    </submittedName>
</protein>
<evidence type="ECO:0000256" key="1">
    <source>
        <dbReference type="ARBA" id="ARBA00005189"/>
    </source>
</evidence>
<evidence type="ECO:0000256" key="5">
    <source>
        <dbReference type="ARBA" id="ARBA00023315"/>
    </source>
</evidence>
<evidence type="ECO:0000256" key="4">
    <source>
        <dbReference type="ARBA" id="ARBA00023098"/>
    </source>
</evidence>
<evidence type="ECO:0000256" key="7">
    <source>
        <dbReference type="SAM" id="SignalP"/>
    </source>
</evidence>
<dbReference type="PANTHER" id="PTHR10434">
    <property type="entry name" value="1-ACYL-SN-GLYCEROL-3-PHOSPHATE ACYLTRANSFERASE"/>
    <property type="match status" value="1"/>
</dbReference>